<dbReference type="PANTHER" id="PTHR10039:SF16">
    <property type="entry name" value="GPI INOSITOL-DEACYLASE"/>
    <property type="match status" value="1"/>
</dbReference>
<dbReference type="PROSITE" id="PS50157">
    <property type="entry name" value="ZINC_FINGER_C2H2_2"/>
    <property type="match status" value="1"/>
</dbReference>
<gene>
    <name evidence="5" type="ORF">HETSPECPRED_004220</name>
</gene>
<feature type="region of interest" description="Disordered" evidence="3">
    <location>
        <begin position="634"/>
        <end position="653"/>
    </location>
</feature>
<keyword evidence="2" id="KW-0479">Metal-binding</keyword>
<name>A0A8H3IIQ5_9LECA</name>
<keyword evidence="2" id="KW-0862">Zinc</keyword>
<evidence type="ECO:0000256" key="3">
    <source>
        <dbReference type="SAM" id="MobiDB-lite"/>
    </source>
</evidence>
<dbReference type="PANTHER" id="PTHR10039">
    <property type="entry name" value="AMELOGENIN"/>
    <property type="match status" value="1"/>
</dbReference>
<dbReference type="InterPro" id="IPR056884">
    <property type="entry name" value="NPHP3-like_N"/>
</dbReference>
<dbReference type="AlphaFoldDB" id="A0A8H3IIQ5"/>
<accession>A0A8H3IIQ5</accession>
<sequence>MSRRQSATADLRLSAPESLPTQANPKTPHDLFDLVLQRSSQATEGLSEALGGETDKALWALILDICMISGILFYLNQMLRDPRTEREWTKTVEVLCAQSGPLRRLAIDMGLVMNTYPTSAGLKKLSRLLKPPAERKTLSENTSIIERYKAIFVLALKNDSLQLSQALKNRNFHRAVSHHSAEQADNPSLRPVEQREKIIRWLSASDFAHEHHEALRKSKADTWDWLLSSHDFDIRKSESSSLLWLYGIPGNGKTVLCAKIIENTKHDCEALDEAMACLTYRGFSRRLVVPSFLVWVFYVNWFKHRPLMDNVRYFSFFKPSAIQTISIHLRSIMADVMSFVLTAAWTILSTVSPTMKNNVFDVVFPDQAALEQMAASLNLIFASNLLKILQSTSPPTIQFFKTLPPCVKHSRVWAVYLLTLERPGYKSKIYIGSGTQSVQGVWARKKQHDIGDTCPLHVQNALRNEYKITHMGLLCHCSVPAIHLRPTVRTFFVVLECYFSFALWAMIATKGDYGMGSICIWGRNNLEYSGLCSHCCLHESIPGDWDLSKDDMERLEELRKAKGIARNQKSVDKRRAEKKYWCGLCKFAASGPSILRKHNLSQGHNRRAENLANPKKPFKCLSCSINFPSNAHLKRHNSTTKHKAAASNSVWKL</sequence>
<dbReference type="OrthoDB" id="4161238at2759"/>
<dbReference type="PROSITE" id="PS00028">
    <property type="entry name" value="ZINC_FINGER_C2H2_1"/>
    <property type="match status" value="1"/>
</dbReference>
<evidence type="ECO:0000313" key="5">
    <source>
        <dbReference type="EMBL" id="CAF9920273.1"/>
    </source>
</evidence>
<dbReference type="Gene3D" id="3.30.160.60">
    <property type="entry name" value="Classic Zinc Finger"/>
    <property type="match status" value="1"/>
</dbReference>
<protein>
    <recommendedName>
        <fullName evidence="4">C2H2-type domain-containing protein</fullName>
    </recommendedName>
</protein>
<keyword evidence="2" id="KW-0863">Zinc-finger</keyword>
<dbReference type="InterPro" id="IPR013087">
    <property type="entry name" value="Znf_C2H2_type"/>
</dbReference>
<dbReference type="EMBL" id="CAJPDS010000025">
    <property type="protein sequence ID" value="CAF9920273.1"/>
    <property type="molecule type" value="Genomic_DNA"/>
</dbReference>
<evidence type="ECO:0000256" key="2">
    <source>
        <dbReference type="PROSITE-ProRule" id="PRU00042"/>
    </source>
</evidence>
<organism evidence="5 6">
    <name type="scientific">Heterodermia speciosa</name>
    <dbReference type="NCBI Taxonomy" id="116794"/>
    <lineage>
        <taxon>Eukaryota</taxon>
        <taxon>Fungi</taxon>
        <taxon>Dikarya</taxon>
        <taxon>Ascomycota</taxon>
        <taxon>Pezizomycotina</taxon>
        <taxon>Lecanoromycetes</taxon>
        <taxon>OSLEUM clade</taxon>
        <taxon>Lecanoromycetidae</taxon>
        <taxon>Caliciales</taxon>
        <taxon>Physciaceae</taxon>
        <taxon>Heterodermia</taxon>
    </lineage>
</organism>
<feature type="compositionally biased region" description="Basic residues" evidence="3">
    <location>
        <begin position="634"/>
        <end position="644"/>
    </location>
</feature>
<dbReference type="Pfam" id="PF24883">
    <property type="entry name" value="NPHP3_N"/>
    <property type="match status" value="1"/>
</dbReference>
<evidence type="ECO:0000313" key="6">
    <source>
        <dbReference type="Proteomes" id="UP000664521"/>
    </source>
</evidence>
<feature type="domain" description="C2H2-type" evidence="4">
    <location>
        <begin position="618"/>
        <end position="647"/>
    </location>
</feature>
<dbReference type="GO" id="GO:0008270">
    <property type="term" value="F:zinc ion binding"/>
    <property type="evidence" value="ECO:0007669"/>
    <property type="project" value="UniProtKB-KW"/>
</dbReference>
<keyword evidence="1" id="KW-0677">Repeat</keyword>
<evidence type="ECO:0000259" key="4">
    <source>
        <dbReference type="PROSITE" id="PS50157"/>
    </source>
</evidence>
<evidence type="ECO:0000256" key="1">
    <source>
        <dbReference type="ARBA" id="ARBA00022737"/>
    </source>
</evidence>
<dbReference type="Proteomes" id="UP000664521">
    <property type="component" value="Unassembled WGS sequence"/>
</dbReference>
<feature type="region of interest" description="Disordered" evidence="3">
    <location>
        <begin position="1"/>
        <end position="26"/>
    </location>
</feature>
<comment type="caution">
    <text evidence="5">The sequence shown here is derived from an EMBL/GenBank/DDBJ whole genome shotgun (WGS) entry which is preliminary data.</text>
</comment>
<proteinExistence type="predicted"/>
<reference evidence="5" key="1">
    <citation type="submission" date="2021-03" db="EMBL/GenBank/DDBJ databases">
        <authorList>
            <person name="Tagirdzhanova G."/>
        </authorList>
    </citation>
    <scope>NUCLEOTIDE SEQUENCE</scope>
</reference>
<keyword evidence="6" id="KW-1185">Reference proteome</keyword>